<feature type="compositionally biased region" description="Low complexity" evidence="11">
    <location>
        <begin position="270"/>
        <end position="280"/>
    </location>
</feature>
<dbReference type="RefSeq" id="XP_009031616.1">
    <property type="nucleotide sequence ID" value="XM_009033368.1"/>
</dbReference>
<dbReference type="GO" id="GO:0008073">
    <property type="term" value="F:ornithine decarboxylase inhibitor activity"/>
    <property type="evidence" value="ECO:0000318"/>
    <property type="project" value="GO_Central"/>
</dbReference>
<evidence type="ECO:0000256" key="11">
    <source>
        <dbReference type="SAM" id="MobiDB-lite"/>
    </source>
</evidence>
<dbReference type="OMA" id="LCCEHVI"/>
<dbReference type="InterPro" id="IPR038581">
    <property type="entry name" value="ODC_AZ_sf"/>
</dbReference>
<name>T1FRJ6_HELRO</name>
<keyword evidence="12" id="KW-1133">Transmembrane helix</keyword>
<organism evidence="14 15">
    <name type="scientific">Helobdella robusta</name>
    <name type="common">Californian leech</name>
    <dbReference type="NCBI Taxonomy" id="6412"/>
    <lineage>
        <taxon>Eukaryota</taxon>
        <taxon>Metazoa</taxon>
        <taxon>Spiralia</taxon>
        <taxon>Lophotrochozoa</taxon>
        <taxon>Annelida</taxon>
        <taxon>Clitellata</taxon>
        <taxon>Hirudinea</taxon>
        <taxon>Rhynchobdellida</taxon>
        <taxon>Glossiphoniidae</taxon>
        <taxon>Helobdella</taxon>
    </lineage>
</organism>
<keyword evidence="7" id="KW-0688">Ribosomal frameshifting</keyword>
<evidence type="ECO:0000256" key="7">
    <source>
        <dbReference type="ARBA" id="ARBA00022758"/>
    </source>
</evidence>
<dbReference type="Gene3D" id="3.40.630.60">
    <property type="match status" value="1"/>
</dbReference>
<dbReference type="GO" id="GO:0005634">
    <property type="term" value="C:nucleus"/>
    <property type="evidence" value="ECO:0000318"/>
    <property type="project" value="GO_Central"/>
</dbReference>
<keyword evidence="12" id="KW-0812">Transmembrane</keyword>
<dbReference type="KEGG" id="hro:HELRODRAFT_189969"/>
<feature type="region of interest" description="Disordered" evidence="11">
    <location>
        <begin position="246"/>
        <end position="280"/>
    </location>
</feature>
<evidence type="ECO:0000256" key="2">
    <source>
        <dbReference type="ARBA" id="ARBA00004496"/>
    </source>
</evidence>
<reference evidence="13 15" key="2">
    <citation type="journal article" date="2013" name="Nature">
        <title>Insights into bilaterian evolution from three spiralian genomes.</title>
        <authorList>
            <person name="Simakov O."/>
            <person name="Marletaz F."/>
            <person name="Cho S.J."/>
            <person name="Edsinger-Gonzales E."/>
            <person name="Havlak P."/>
            <person name="Hellsten U."/>
            <person name="Kuo D.H."/>
            <person name="Larsson T."/>
            <person name="Lv J."/>
            <person name="Arendt D."/>
            <person name="Savage R."/>
            <person name="Osoegawa K."/>
            <person name="de Jong P."/>
            <person name="Grimwood J."/>
            <person name="Chapman J.A."/>
            <person name="Shapiro H."/>
            <person name="Aerts A."/>
            <person name="Otillar R.P."/>
            <person name="Terry A.Y."/>
            <person name="Boore J.L."/>
            <person name="Grigoriev I.V."/>
            <person name="Lindberg D.R."/>
            <person name="Seaver E.C."/>
            <person name="Weisblat D.A."/>
            <person name="Putnam N.H."/>
            <person name="Rokhsar D.S."/>
        </authorList>
    </citation>
    <scope>NUCLEOTIDE SEQUENCE</scope>
</reference>
<reference evidence="14" key="3">
    <citation type="submission" date="2015-06" db="UniProtKB">
        <authorList>
            <consortium name="EnsemblMetazoa"/>
        </authorList>
    </citation>
    <scope>IDENTIFICATION</scope>
</reference>
<dbReference type="EMBL" id="AMQM01002387">
    <property type="status" value="NOT_ANNOTATED_CDS"/>
    <property type="molecule type" value="Genomic_DNA"/>
</dbReference>
<dbReference type="eggNOG" id="KOG4387">
    <property type="taxonomic scope" value="Eukaryota"/>
</dbReference>
<evidence type="ECO:0000256" key="3">
    <source>
        <dbReference type="ARBA" id="ARBA00008796"/>
    </source>
</evidence>
<reference evidence="15" key="1">
    <citation type="submission" date="2012-12" db="EMBL/GenBank/DDBJ databases">
        <authorList>
            <person name="Hellsten U."/>
            <person name="Grimwood J."/>
            <person name="Chapman J.A."/>
            <person name="Shapiro H."/>
            <person name="Aerts A."/>
            <person name="Otillar R.P."/>
            <person name="Terry A.Y."/>
            <person name="Boore J.L."/>
            <person name="Simakov O."/>
            <person name="Marletaz F."/>
            <person name="Cho S.-J."/>
            <person name="Edsinger-Gonzales E."/>
            <person name="Havlak P."/>
            <person name="Kuo D.-H."/>
            <person name="Larsson T."/>
            <person name="Lv J."/>
            <person name="Arendt D."/>
            <person name="Savage R."/>
            <person name="Osoegawa K."/>
            <person name="de Jong P."/>
            <person name="Lindberg D.R."/>
            <person name="Seaver E.C."/>
            <person name="Weisblat D.A."/>
            <person name="Putnam N.H."/>
            <person name="Grigoriev I.V."/>
            <person name="Rokhsar D.S."/>
        </authorList>
    </citation>
    <scope>NUCLEOTIDE SEQUENCE</scope>
</reference>
<evidence type="ECO:0000256" key="1">
    <source>
        <dbReference type="ARBA" id="ARBA00004123"/>
    </source>
</evidence>
<evidence type="ECO:0000256" key="4">
    <source>
        <dbReference type="ARBA" id="ARBA00017712"/>
    </source>
</evidence>
<evidence type="ECO:0000313" key="14">
    <source>
        <dbReference type="EnsemblMetazoa" id="HelroP189969"/>
    </source>
</evidence>
<protein>
    <recommendedName>
        <fullName evidence="4">Ornithine decarboxylase antizyme</fullName>
    </recommendedName>
    <alternativeName>
        <fullName evidence="10">Ornithine decarboxylase antizyme 3</fullName>
    </alternativeName>
</protein>
<dbReference type="InterPro" id="IPR002993">
    <property type="entry name" value="ODC_AZ"/>
</dbReference>
<dbReference type="OrthoDB" id="5959761at2759"/>
<evidence type="ECO:0000256" key="5">
    <source>
        <dbReference type="ARBA" id="ARBA00022490"/>
    </source>
</evidence>
<evidence type="ECO:0000256" key="6">
    <source>
        <dbReference type="ARBA" id="ARBA00022553"/>
    </source>
</evidence>
<keyword evidence="12" id="KW-0472">Membrane</keyword>
<dbReference type="FunFam" id="3.40.630.60:FF:000002">
    <property type="entry name" value="Ornithine decarboxylase antizyme 3"/>
    <property type="match status" value="1"/>
</dbReference>
<evidence type="ECO:0000313" key="13">
    <source>
        <dbReference type="EMBL" id="ESN90744.1"/>
    </source>
</evidence>
<comment type="similarity">
    <text evidence="3">Belongs to the ODC antizyme family.</text>
</comment>
<feature type="transmembrane region" description="Helical" evidence="12">
    <location>
        <begin position="6"/>
        <end position="32"/>
    </location>
</feature>
<dbReference type="EnsemblMetazoa" id="HelroT189969">
    <property type="protein sequence ID" value="HelroP189969"/>
    <property type="gene ID" value="HelroG189969"/>
</dbReference>
<dbReference type="GeneID" id="20211443"/>
<evidence type="ECO:0000256" key="10">
    <source>
        <dbReference type="ARBA" id="ARBA00071308"/>
    </source>
</evidence>
<dbReference type="GO" id="GO:0075523">
    <property type="term" value="P:viral translational frameshifting"/>
    <property type="evidence" value="ECO:0007669"/>
    <property type="project" value="UniProtKB-KW"/>
</dbReference>
<dbReference type="AlphaFoldDB" id="T1FRJ6"/>
<dbReference type="SUPFAM" id="SSF55729">
    <property type="entry name" value="Acyl-CoA N-acyltransferases (Nat)"/>
    <property type="match status" value="1"/>
</dbReference>
<evidence type="ECO:0000256" key="8">
    <source>
        <dbReference type="ARBA" id="ARBA00023242"/>
    </source>
</evidence>
<feature type="compositionally biased region" description="Acidic residues" evidence="11">
    <location>
        <begin position="248"/>
        <end position="269"/>
    </location>
</feature>
<keyword evidence="5" id="KW-0963">Cytoplasm</keyword>
<dbReference type="HOGENOM" id="CLU_994919_0_0_1"/>
<comment type="function">
    <text evidence="9">Ornithine decarboxylase (ODC) antizyme protein that negatively regulates ODC activity and intracellular polyamine biosynthesis and uptake in response to increased intracellular polyamine levels. Binds to ODC monomers, inhibiting the assembly of the functional ODC homodimers. Does not target the ODC monomers for degradation, which allows a protein synthesis-independent restoration of ODC activity. Stabilizes AZIN2 by interfering with its ubiquitination. Involved in the translocation of AZNI2 from ER-Golgi intermediate compartment (ERGIC) to the cytosol. Probably plays a key role in spermatogenesis by regulating the intracellular concentration of polyamines in haploid germ cells.</text>
</comment>
<comment type="subcellular location">
    <subcellularLocation>
        <location evidence="2">Cytoplasm</location>
    </subcellularLocation>
    <subcellularLocation>
        <location evidence="1">Nucleus</location>
    </subcellularLocation>
</comment>
<evidence type="ECO:0000256" key="9">
    <source>
        <dbReference type="ARBA" id="ARBA00053466"/>
    </source>
</evidence>
<keyword evidence="6" id="KW-0597">Phosphoprotein</keyword>
<evidence type="ECO:0000313" key="15">
    <source>
        <dbReference type="Proteomes" id="UP000015101"/>
    </source>
</evidence>
<dbReference type="Proteomes" id="UP000015101">
    <property type="component" value="Unassembled WGS sequence"/>
</dbReference>
<accession>T1FRJ6</accession>
<keyword evidence="15" id="KW-1185">Reference proteome</keyword>
<evidence type="ECO:0000256" key="12">
    <source>
        <dbReference type="SAM" id="Phobius"/>
    </source>
</evidence>
<sequence length="280" mass="30369">MSSDVFVNFYIITDLSIFKVLVLIFLTFGYILNEKLVPDNSGVGMLMSASEAITITENFGCPADDASSGWVPGLGSAPDVPHTELSGRKAEGSGVGVQKEPPVRNFSEFDRSTMGTMVSCSQMAQKLMSDARSLCFVVADKTGLQDAVWDSVLIGGALLVDVPLNVKPEGSRESFMMLIEYAENILKCSRVVACFKKNRSDRNILIRALMHFGFSLVSPPSSMPTPATTSVSNNINNNADMMYMSCAFDEDDDEEDDDVDDDDDDDGDDSNVVVGQSDDD</sequence>
<dbReference type="PANTHER" id="PTHR10279">
    <property type="entry name" value="ORNITHINE DECARBOXYLASE ANTIZYME"/>
    <property type="match status" value="1"/>
</dbReference>
<keyword evidence="8" id="KW-0539">Nucleus</keyword>
<dbReference type="InParanoid" id="T1FRJ6"/>
<dbReference type="GO" id="GO:0005737">
    <property type="term" value="C:cytoplasm"/>
    <property type="evidence" value="ECO:0000318"/>
    <property type="project" value="GO_Central"/>
</dbReference>
<dbReference type="Pfam" id="PF02100">
    <property type="entry name" value="ODC_AZ"/>
    <property type="match status" value="1"/>
</dbReference>
<dbReference type="EMBL" id="KB097753">
    <property type="protein sequence ID" value="ESN90744.1"/>
    <property type="molecule type" value="Genomic_DNA"/>
</dbReference>
<dbReference type="CTD" id="20211443"/>
<gene>
    <name evidence="14" type="primary">20211443</name>
    <name evidence="13" type="ORF">HELRODRAFT_189969</name>
</gene>
<dbReference type="PANTHER" id="PTHR10279:SF10">
    <property type="entry name" value="ORNITHINE DECARBOXYLASE ANTIZYME"/>
    <property type="match status" value="1"/>
</dbReference>
<dbReference type="InterPro" id="IPR016181">
    <property type="entry name" value="Acyl_CoA_acyltransferase"/>
</dbReference>
<dbReference type="STRING" id="6412.T1FRJ6"/>
<proteinExistence type="inferred from homology"/>